<dbReference type="SMART" id="SM00831">
    <property type="entry name" value="Cation_ATPase_N"/>
    <property type="match status" value="1"/>
</dbReference>
<dbReference type="FunFam" id="3.40.50.1000:FF:000028">
    <property type="entry name" value="Calcium-transporting P-type ATPase, putative"/>
    <property type="match status" value="1"/>
</dbReference>
<feature type="transmembrane region" description="Helical" evidence="9">
    <location>
        <begin position="265"/>
        <end position="289"/>
    </location>
</feature>
<feature type="transmembrane region" description="Helical" evidence="9">
    <location>
        <begin position="235"/>
        <end position="253"/>
    </location>
</feature>
<dbReference type="Proteomes" id="UP000184080">
    <property type="component" value="Unassembled WGS sequence"/>
</dbReference>
<dbReference type="EMBL" id="FQZO01000016">
    <property type="protein sequence ID" value="SHK07012.1"/>
    <property type="molecule type" value="Genomic_DNA"/>
</dbReference>
<dbReference type="InterPro" id="IPR018303">
    <property type="entry name" value="ATPase_P-typ_P_site"/>
</dbReference>
<dbReference type="InterPro" id="IPR044492">
    <property type="entry name" value="P_typ_ATPase_HD_dom"/>
</dbReference>
<dbReference type="InterPro" id="IPR001757">
    <property type="entry name" value="P_typ_ATPase"/>
</dbReference>
<dbReference type="SFLD" id="SFLDG00002">
    <property type="entry name" value="C1.7:_P-type_atpase_like"/>
    <property type="match status" value="1"/>
</dbReference>
<dbReference type="InterPro" id="IPR023298">
    <property type="entry name" value="ATPase_P-typ_TM_dom_sf"/>
</dbReference>
<dbReference type="InterPro" id="IPR023299">
    <property type="entry name" value="ATPase_P-typ_cyto_dom_N"/>
</dbReference>
<dbReference type="Pfam" id="PF00122">
    <property type="entry name" value="E1-E2_ATPase"/>
    <property type="match status" value="1"/>
</dbReference>
<evidence type="ECO:0000256" key="1">
    <source>
        <dbReference type="ARBA" id="ARBA00004141"/>
    </source>
</evidence>
<dbReference type="SUPFAM" id="SSF81653">
    <property type="entry name" value="Calcium ATPase, transduction domain A"/>
    <property type="match status" value="1"/>
</dbReference>
<feature type="transmembrane region" description="Helical" evidence="9">
    <location>
        <begin position="65"/>
        <end position="84"/>
    </location>
</feature>
<dbReference type="InterPro" id="IPR059000">
    <property type="entry name" value="ATPase_P-type_domA"/>
</dbReference>
<dbReference type="SFLD" id="SFLDF00027">
    <property type="entry name" value="p-type_atpase"/>
    <property type="match status" value="1"/>
</dbReference>
<dbReference type="InterPro" id="IPR023214">
    <property type="entry name" value="HAD_sf"/>
</dbReference>
<evidence type="ECO:0000256" key="8">
    <source>
        <dbReference type="ARBA" id="ARBA00023136"/>
    </source>
</evidence>
<dbReference type="Gene3D" id="2.70.150.10">
    <property type="entry name" value="Calcium-transporting ATPase, cytoplasmic transduction domain A"/>
    <property type="match status" value="1"/>
</dbReference>
<reference evidence="11 12" key="1">
    <citation type="submission" date="2016-11" db="EMBL/GenBank/DDBJ databases">
        <authorList>
            <person name="Jaros S."/>
            <person name="Januszkiewicz K."/>
            <person name="Wedrychowicz H."/>
        </authorList>
    </citation>
    <scope>NUCLEOTIDE SEQUENCE [LARGE SCALE GENOMIC DNA]</scope>
    <source>
        <strain evidence="11 12">DSM 21864</strain>
    </source>
</reference>
<dbReference type="GO" id="GO:0005524">
    <property type="term" value="F:ATP binding"/>
    <property type="evidence" value="ECO:0007669"/>
    <property type="project" value="UniProtKB-KW"/>
</dbReference>
<dbReference type="SFLD" id="SFLDS00003">
    <property type="entry name" value="Haloacid_Dehalogenase"/>
    <property type="match status" value="1"/>
</dbReference>
<dbReference type="InterPro" id="IPR036412">
    <property type="entry name" value="HAD-like_sf"/>
</dbReference>
<sequence>MAEKYKGLTLEEVTKLQKQYGYNEFVKTEKPSAIKKFLGVFKEPMFILLFGTALLYFLLGEINEACIMMFFVIFVASITFIQEWRTEKTLHALKELTSQEVKVLRDGKEMKIKSSELVPGDIVYLSEGERIPADCEVLKVSNFSVDESVLTGEAEPVFKVTKGSLDNKESADENKDYWKSDMVYAGTLSIFGKSVVRVVFTGFNTEYGKIGKAIRETKDELTPLQKKVQFLVKNLALVGLVLCILVIGLTYLYNHNIVESILSGLTLAMGIIPEEFPVVLTVFLSLGAFRLAKKNTIMRKVSAVETLGSTTILAVDKTGTITKNEMTVKSVFYNNFYIPEKFNDEYISNLMVLSCEKDPYDPMEKAILQLASKNINKNSKELNMEIAHKIAFDSKTKRMANIFKAEEMYYVAAKGSPETILPLCNLKDNEKNTILKAIDDMASRGLRVIALADLNTSKVQEDMDEYNLNFRGLIGLQDPPKEGVKEAIELCKNAGIRVIMITGDYNKTAMAIGNEIGLKFKSCAITGEEIDNMSEEELCEAVKHCDIFSRVIPEHKMRIVKALKANGEIVAMTGDGVNDAPALKNADIGIAMGKRGTDVAKEAAHMILMDDNFTTIVNSVRDGRRIFDNIRKAMVYIMVIHIPIMTLALFSPVFNLPQILLPVHIVLLELIIDPTCSIVFEGEEAEPYIMEEPPRNPKEPLLTKSMTIKVILQGIAMFLATFLPFHFMVDNGVAVEVARSFALVTLVTSNVILVLVNRSNTQYLYSIFKEKQNKARLFINSLAMIMVFAITYVPFMQPIFKTSNLSLSMLAYSIILGILSSVWWELVKVYKRKFGKEESLEPIS</sequence>
<dbReference type="NCBIfam" id="TIGR01494">
    <property type="entry name" value="ATPase_P-type"/>
    <property type="match status" value="3"/>
</dbReference>
<dbReference type="InterPro" id="IPR004014">
    <property type="entry name" value="ATPase_P-typ_cation-transptr_N"/>
</dbReference>
<organism evidence="11 12">
    <name type="scientific">Clostridium amylolyticum</name>
    <dbReference type="NCBI Taxonomy" id="1121298"/>
    <lineage>
        <taxon>Bacteria</taxon>
        <taxon>Bacillati</taxon>
        <taxon>Bacillota</taxon>
        <taxon>Clostridia</taxon>
        <taxon>Eubacteriales</taxon>
        <taxon>Clostridiaceae</taxon>
        <taxon>Clostridium</taxon>
    </lineage>
</organism>
<dbReference type="SUPFAM" id="SSF56784">
    <property type="entry name" value="HAD-like"/>
    <property type="match status" value="1"/>
</dbReference>
<dbReference type="RefSeq" id="WP_073012868.1">
    <property type="nucleotide sequence ID" value="NZ_FQZO01000016.1"/>
</dbReference>
<feature type="transmembrane region" description="Helical" evidence="9">
    <location>
        <begin position="633"/>
        <end position="653"/>
    </location>
</feature>
<keyword evidence="5" id="KW-0067">ATP-binding</keyword>
<dbReference type="Pfam" id="PF00702">
    <property type="entry name" value="Hydrolase"/>
    <property type="match status" value="1"/>
</dbReference>
<evidence type="ECO:0000256" key="9">
    <source>
        <dbReference type="SAM" id="Phobius"/>
    </source>
</evidence>
<protein>
    <submittedName>
        <fullName evidence="11">Ca2+-transporting ATPase</fullName>
    </submittedName>
</protein>
<accession>A0A1M6PGI3</accession>
<dbReference type="InterPro" id="IPR008250">
    <property type="entry name" value="ATPase_P-typ_transduc_dom_A_sf"/>
</dbReference>
<feature type="transmembrane region" description="Helical" evidence="9">
    <location>
        <begin position="777"/>
        <end position="795"/>
    </location>
</feature>
<keyword evidence="4" id="KW-0547">Nucleotide-binding</keyword>
<dbReference type="PRINTS" id="PR00119">
    <property type="entry name" value="CATATPASE"/>
</dbReference>
<dbReference type="GO" id="GO:0016020">
    <property type="term" value="C:membrane"/>
    <property type="evidence" value="ECO:0007669"/>
    <property type="project" value="UniProtKB-SubCell"/>
</dbReference>
<proteinExistence type="inferred from homology"/>
<keyword evidence="8 9" id="KW-0472">Membrane</keyword>
<name>A0A1M6PGI3_9CLOT</name>
<evidence type="ECO:0000313" key="12">
    <source>
        <dbReference type="Proteomes" id="UP000184080"/>
    </source>
</evidence>
<keyword evidence="12" id="KW-1185">Reference proteome</keyword>
<keyword evidence="6" id="KW-1278">Translocase</keyword>
<feature type="transmembrane region" description="Helical" evidence="9">
    <location>
        <begin position="807"/>
        <end position="827"/>
    </location>
</feature>
<keyword evidence="3 9" id="KW-0812">Transmembrane</keyword>
<evidence type="ECO:0000256" key="7">
    <source>
        <dbReference type="ARBA" id="ARBA00022989"/>
    </source>
</evidence>
<dbReference type="GO" id="GO:0016887">
    <property type="term" value="F:ATP hydrolysis activity"/>
    <property type="evidence" value="ECO:0007669"/>
    <property type="project" value="InterPro"/>
</dbReference>
<dbReference type="PROSITE" id="PS00154">
    <property type="entry name" value="ATPASE_E1_E2"/>
    <property type="match status" value="1"/>
</dbReference>
<evidence type="ECO:0000259" key="10">
    <source>
        <dbReference type="SMART" id="SM00831"/>
    </source>
</evidence>
<dbReference type="Gene3D" id="3.40.50.1000">
    <property type="entry name" value="HAD superfamily/HAD-like"/>
    <property type="match status" value="1"/>
</dbReference>
<evidence type="ECO:0000256" key="2">
    <source>
        <dbReference type="ARBA" id="ARBA00005675"/>
    </source>
</evidence>
<evidence type="ECO:0000313" key="11">
    <source>
        <dbReference type="EMBL" id="SHK07012.1"/>
    </source>
</evidence>
<dbReference type="SUPFAM" id="SSF81665">
    <property type="entry name" value="Calcium ATPase, transmembrane domain M"/>
    <property type="match status" value="1"/>
</dbReference>
<dbReference type="PRINTS" id="PR00120">
    <property type="entry name" value="HATPASE"/>
</dbReference>
<comment type="subcellular location">
    <subcellularLocation>
        <location evidence="1">Membrane</location>
        <topology evidence="1">Multi-pass membrane protein</topology>
    </subcellularLocation>
</comment>
<dbReference type="OrthoDB" id="9760364at2"/>
<keyword evidence="7 9" id="KW-1133">Transmembrane helix</keyword>
<dbReference type="Gene3D" id="3.40.1110.10">
    <property type="entry name" value="Calcium-transporting ATPase, cytoplasmic domain N"/>
    <property type="match status" value="1"/>
</dbReference>
<evidence type="ECO:0000256" key="5">
    <source>
        <dbReference type="ARBA" id="ARBA00022840"/>
    </source>
</evidence>
<feature type="domain" description="Cation-transporting P-type ATPase N-terminal" evidence="10">
    <location>
        <begin position="6"/>
        <end position="61"/>
    </location>
</feature>
<feature type="transmembrane region" description="Helical" evidence="9">
    <location>
        <begin position="737"/>
        <end position="756"/>
    </location>
</feature>
<comment type="similarity">
    <text evidence="2">Belongs to the cation transport ATPase (P-type) (TC 3.A.3) family. Type IIA subfamily.</text>
</comment>
<dbReference type="Gene3D" id="1.20.1110.10">
    <property type="entry name" value="Calcium-transporting ATPase, transmembrane domain"/>
    <property type="match status" value="1"/>
</dbReference>
<evidence type="ECO:0000256" key="4">
    <source>
        <dbReference type="ARBA" id="ARBA00022741"/>
    </source>
</evidence>
<dbReference type="InterPro" id="IPR006068">
    <property type="entry name" value="ATPase_P-typ_cation-transptr_C"/>
</dbReference>
<gene>
    <name evidence="11" type="ORF">SAMN05444401_0513</name>
</gene>
<dbReference type="PANTHER" id="PTHR42861">
    <property type="entry name" value="CALCIUM-TRANSPORTING ATPASE"/>
    <property type="match status" value="1"/>
</dbReference>
<feature type="transmembrane region" description="Helical" evidence="9">
    <location>
        <begin position="37"/>
        <end position="59"/>
    </location>
</feature>
<evidence type="ECO:0000256" key="3">
    <source>
        <dbReference type="ARBA" id="ARBA00022692"/>
    </source>
</evidence>
<evidence type="ECO:0000256" key="6">
    <source>
        <dbReference type="ARBA" id="ARBA00022967"/>
    </source>
</evidence>
<dbReference type="Pfam" id="PF00690">
    <property type="entry name" value="Cation_ATPase_N"/>
    <property type="match status" value="1"/>
</dbReference>
<dbReference type="STRING" id="1121298.SAMN05444401_0513"/>
<dbReference type="AlphaFoldDB" id="A0A1M6PGI3"/>
<dbReference type="Pfam" id="PF00689">
    <property type="entry name" value="Cation_ATPase_C"/>
    <property type="match status" value="1"/>
</dbReference>